<protein>
    <submittedName>
        <fullName evidence="3">Epimerase domain-containing protein</fullName>
    </submittedName>
</protein>
<dbReference type="SUPFAM" id="SSF51735">
    <property type="entry name" value="NAD(P)-binding Rossmann-fold domains"/>
    <property type="match status" value="1"/>
</dbReference>
<dbReference type="Gene3D" id="3.40.50.720">
    <property type="entry name" value="NAD(P)-binding Rossmann-like Domain"/>
    <property type="match status" value="1"/>
</dbReference>
<organism evidence="3">
    <name type="scientific">Onchocerca flexuosa</name>
    <dbReference type="NCBI Taxonomy" id="387005"/>
    <lineage>
        <taxon>Eukaryota</taxon>
        <taxon>Metazoa</taxon>
        <taxon>Ecdysozoa</taxon>
        <taxon>Nematoda</taxon>
        <taxon>Chromadorea</taxon>
        <taxon>Rhabditida</taxon>
        <taxon>Spirurina</taxon>
        <taxon>Spiruromorpha</taxon>
        <taxon>Filarioidea</taxon>
        <taxon>Onchocercidae</taxon>
        <taxon>Onchocerca</taxon>
    </lineage>
</organism>
<accession>A0A183HV37</accession>
<dbReference type="STRING" id="387005.A0A183HV37"/>
<keyword evidence="2" id="KW-1185">Reference proteome</keyword>
<dbReference type="Proteomes" id="UP000267606">
    <property type="component" value="Unassembled WGS sequence"/>
</dbReference>
<dbReference type="InterPro" id="IPR036291">
    <property type="entry name" value="NAD(P)-bd_dom_sf"/>
</dbReference>
<reference evidence="3" key="1">
    <citation type="submission" date="2016-06" db="UniProtKB">
        <authorList>
            <consortium name="WormBaseParasite"/>
        </authorList>
    </citation>
    <scope>IDENTIFICATION</scope>
</reference>
<dbReference type="AlphaFoldDB" id="A0A183HV37"/>
<evidence type="ECO:0000313" key="1">
    <source>
        <dbReference type="EMBL" id="VDO75834.1"/>
    </source>
</evidence>
<proteinExistence type="predicted"/>
<sequence>MDYHTFPAAPKVSLGMVDVRDVARAHIRAMECESCDGERILITAIPSIWFSQLTRWLYEEFKDQGFLISRVISPNWLAKLYAKATCDPHFEAIKYRFGPKLHFDNTKVKKRSNKLFKIAFFRFFLNINSGITL</sequence>
<gene>
    <name evidence="1" type="ORF">OFLC_LOCUS11352</name>
</gene>
<dbReference type="WBParaSite" id="OFLC_0001134901-mRNA-1">
    <property type="protein sequence ID" value="OFLC_0001134901-mRNA-1"/>
    <property type="gene ID" value="OFLC_0001134901"/>
</dbReference>
<reference evidence="1 2" key="2">
    <citation type="submission" date="2018-11" db="EMBL/GenBank/DDBJ databases">
        <authorList>
            <consortium name="Pathogen Informatics"/>
        </authorList>
    </citation>
    <scope>NUCLEOTIDE SEQUENCE [LARGE SCALE GENOMIC DNA]</scope>
</reference>
<dbReference type="EMBL" id="UZAJ01016311">
    <property type="protein sequence ID" value="VDO75834.1"/>
    <property type="molecule type" value="Genomic_DNA"/>
</dbReference>
<evidence type="ECO:0000313" key="2">
    <source>
        <dbReference type="Proteomes" id="UP000267606"/>
    </source>
</evidence>
<name>A0A183HV37_9BILA</name>
<evidence type="ECO:0000313" key="3">
    <source>
        <dbReference type="WBParaSite" id="OFLC_0001134901-mRNA-1"/>
    </source>
</evidence>